<dbReference type="STRING" id="1563681.BFP71_18745"/>
<evidence type="ECO:0000313" key="2">
    <source>
        <dbReference type="Proteomes" id="UP000095552"/>
    </source>
</evidence>
<dbReference type="AlphaFoldDB" id="A0A1E5T2A2"/>
<organism evidence="1 2">
    <name type="scientific">Roseivirga misakiensis</name>
    <dbReference type="NCBI Taxonomy" id="1563681"/>
    <lineage>
        <taxon>Bacteria</taxon>
        <taxon>Pseudomonadati</taxon>
        <taxon>Bacteroidota</taxon>
        <taxon>Cytophagia</taxon>
        <taxon>Cytophagales</taxon>
        <taxon>Roseivirgaceae</taxon>
        <taxon>Roseivirga</taxon>
    </lineage>
</organism>
<sequence>MKKLSLLLVLLIFMACEEGVIITVPASSSYSFTMPSSQINAADDNVFSGSQVVDITQFFNEDAEQIESIKLDKLTYEVSGYSNNSGNLVLMDLSIATRLNGTTTEILVITGLVVENTGEVIAFEDGNPASALSAAQVASLESIMDNLQPFDIIVTGDFTDDIDGDFDVSISWDITASVAQPSTGGG</sequence>
<proteinExistence type="predicted"/>
<gene>
    <name evidence="1" type="ORF">BFP71_18745</name>
</gene>
<dbReference type="RefSeq" id="WP_069836931.1">
    <property type="nucleotide sequence ID" value="NZ_MDGQ01000005.1"/>
</dbReference>
<accession>A0A1E5T2A2</accession>
<name>A0A1E5T2A2_9BACT</name>
<dbReference type="Proteomes" id="UP000095552">
    <property type="component" value="Unassembled WGS sequence"/>
</dbReference>
<evidence type="ECO:0000313" key="1">
    <source>
        <dbReference type="EMBL" id="OEK05427.1"/>
    </source>
</evidence>
<keyword evidence="2" id="KW-1185">Reference proteome</keyword>
<comment type="caution">
    <text evidence="1">The sequence shown here is derived from an EMBL/GenBank/DDBJ whole genome shotgun (WGS) entry which is preliminary data.</text>
</comment>
<dbReference type="PROSITE" id="PS51257">
    <property type="entry name" value="PROKAR_LIPOPROTEIN"/>
    <property type="match status" value="1"/>
</dbReference>
<protein>
    <submittedName>
        <fullName evidence="1">Uncharacterized protein</fullName>
    </submittedName>
</protein>
<dbReference type="EMBL" id="MDGQ01000005">
    <property type="protein sequence ID" value="OEK05427.1"/>
    <property type="molecule type" value="Genomic_DNA"/>
</dbReference>
<reference evidence="1 2" key="1">
    <citation type="submission" date="2016-08" db="EMBL/GenBank/DDBJ databases">
        <title>Draft genome of Fabibacter sp. strain SK-8.</title>
        <authorList>
            <person name="Wong S.-K."/>
            <person name="Hamasaki K."/>
            <person name="Yoshizawa S."/>
        </authorList>
    </citation>
    <scope>NUCLEOTIDE SEQUENCE [LARGE SCALE GENOMIC DNA]</scope>
    <source>
        <strain evidence="1 2">SK-8</strain>
    </source>
</reference>